<evidence type="ECO:0000313" key="1">
    <source>
        <dbReference type="EMBL" id="KPC33794.1"/>
    </source>
</evidence>
<dbReference type="Proteomes" id="UP000037891">
    <property type="component" value="Unassembled WGS sequence"/>
</dbReference>
<dbReference type="AlphaFoldDB" id="A0A0N0XBN4"/>
<gene>
    <name evidence="1" type="ORF">ABJ99_0935</name>
</gene>
<organism evidence="1 2">
    <name type="scientific">Pseudomonas syringae pv. cilantro</name>
    <dbReference type="NCBI Taxonomy" id="81035"/>
    <lineage>
        <taxon>Bacteria</taxon>
        <taxon>Pseudomonadati</taxon>
        <taxon>Pseudomonadota</taxon>
        <taxon>Gammaproteobacteria</taxon>
        <taxon>Pseudomonadales</taxon>
        <taxon>Pseudomonadaceae</taxon>
        <taxon>Pseudomonas</taxon>
        <taxon>Pseudomonas syringae</taxon>
    </lineage>
</organism>
<reference evidence="1 2" key="1">
    <citation type="submission" date="2015-07" db="EMBL/GenBank/DDBJ databases">
        <authorList>
            <person name="Noorani M."/>
        </authorList>
    </citation>
    <scope>NUCLEOTIDE SEQUENCE [LARGE SCALE GENOMIC DNA]</scope>
    <source>
        <strain evidence="1 2">0788_9</strain>
    </source>
</reference>
<dbReference type="EMBL" id="LGLN01000032">
    <property type="protein sequence ID" value="KPC33794.1"/>
    <property type="molecule type" value="Genomic_DNA"/>
</dbReference>
<accession>A0A0N0XBN4</accession>
<reference evidence="1 2" key="2">
    <citation type="submission" date="2015-10" db="EMBL/GenBank/DDBJ databases">
        <title>Comparative genomics and high-throughput reverse genetic screens identify a new phytobacterial MAMP and an Arabidopsis receptor required for immune elicitation.</title>
        <authorList>
            <person name="Mott G.A."/>
            <person name="Thakur S."/>
            <person name="Wang P.W."/>
            <person name="Desveaux D."/>
            <person name="Guttman D.S."/>
        </authorList>
    </citation>
    <scope>NUCLEOTIDE SEQUENCE [LARGE SCALE GENOMIC DNA]</scope>
    <source>
        <strain evidence="1 2">0788_9</strain>
    </source>
</reference>
<protein>
    <submittedName>
        <fullName evidence="1">Uncharacterized protein</fullName>
    </submittedName>
</protein>
<evidence type="ECO:0000313" key="2">
    <source>
        <dbReference type="Proteomes" id="UP000037891"/>
    </source>
</evidence>
<name>A0A0N0XBN4_PSESX</name>
<proteinExistence type="predicted"/>
<comment type="caution">
    <text evidence="1">The sequence shown here is derived from an EMBL/GenBank/DDBJ whole genome shotgun (WGS) entry which is preliminary data.</text>
</comment>
<dbReference type="PATRIC" id="fig|81035.3.peg.999"/>
<sequence length="45" mass="5259">MARKSCHSPLCCVTKLTHPEKMCPSLFRDVNWPKRRSAYKPWGIV</sequence>